<dbReference type="EMBL" id="MCGE01000005">
    <property type="protein sequence ID" value="ORZ21180.1"/>
    <property type="molecule type" value="Genomic_DNA"/>
</dbReference>
<evidence type="ECO:0000313" key="3">
    <source>
        <dbReference type="Proteomes" id="UP000193560"/>
    </source>
</evidence>
<sequence length="108" mass="12615">MSFRSCYKCGERRWSFYAFGRVGQLMMWGSQMVELGYFEWSTNRFHLLILVSDCVSFIFYLDQLDGYSFLGHQWSSFSGSYNVVGSLKIICIIVLISSFYFFSRSPSP</sequence>
<keyword evidence="1" id="KW-1133">Transmembrane helix</keyword>
<protein>
    <submittedName>
        <fullName evidence="2">Uncharacterized protein</fullName>
    </submittedName>
</protein>
<comment type="caution">
    <text evidence="2">The sequence shown here is derived from an EMBL/GenBank/DDBJ whole genome shotgun (WGS) entry which is preliminary data.</text>
</comment>
<reference evidence="2 3" key="1">
    <citation type="submission" date="2016-07" db="EMBL/GenBank/DDBJ databases">
        <title>Pervasive Adenine N6-methylation of Active Genes in Fungi.</title>
        <authorList>
            <consortium name="DOE Joint Genome Institute"/>
            <person name="Mondo S.J."/>
            <person name="Dannebaum R.O."/>
            <person name="Kuo R.C."/>
            <person name="Labutti K."/>
            <person name="Haridas S."/>
            <person name="Kuo A."/>
            <person name="Salamov A."/>
            <person name="Ahrendt S.R."/>
            <person name="Lipzen A."/>
            <person name="Sullivan W."/>
            <person name="Andreopoulos W.B."/>
            <person name="Clum A."/>
            <person name="Lindquist E."/>
            <person name="Daum C."/>
            <person name="Ramamoorthy G.K."/>
            <person name="Gryganskyi A."/>
            <person name="Culley D."/>
            <person name="Magnuson J.K."/>
            <person name="James T.Y."/>
            <person name="O'Malley M.A."/>
            <person name="Stajich J.E."/>
            <person name="Spatafora J.W."/>
            <person name="Visel A."/>
            <person name="Grigoriev I.V."/>
        </authorList>
    </citation>
    <scope>NUCLEOTIDE SEQUENCE [LARGE SCALE GENOMIC DNA]</scope>
    <source>
        <strain evidence="2 3">NRRL 1336</strain>
    </source>
</reference>
<gene>
    <name evidence="2" type="ORF">BCR42DRAFT_406995</name>
</gene>
<organism evidence="2 3">
    <name type="scientific">Absidia repens</name>
    <dbReference type="NCBI Taxonomy" id="90262"/>
    <lineage>
        <taxon>Eukaryota</taxon>
        <taxon>Fungi</taxon>
        <taxon>Fungi incertae sedis</taxon>
        <taxon>Mucoromycota</taxon>
        <taxon>Mucoromycotina</taxon>
        <taxon>Mucoromycetes</taxon>
        <taxon>Mucorales</taxon>
        <taxon>Cunninghamellaceae</taxon>
        <taxon>Absidia</taxon>
    </lineage>
</organism>
<feature type="transmembrane region" description="Helical" evidence="1">
    <location>
        <begin position="45"/>
        <end position="61"/>
    </location>
</feature>
<evidence type="ECO:0000256" key="1">
    <source>
        <dbReference type="SAM" id="Phobius"/>
    </source>
</evidence>
<feature type="transmembrane region" description="Helical" evidence="1">
    <location>
        <begin position="81"/>
        <end position="102"/>
    </location>
</feature>
<evidence type="ECO:0000313" key="2">
    <source>
        <dbReference type="EMBL" id="ORZ21180.1"/>
    </source>
</evidence>
<keyword evidence="1" id="KW-0472">Membrane</keyword>
<name>A0A1X2IRL9_9FUNG</name>
<dbReference type="Proteomes" id="UP000193560">
    <property type="component" value="Unassembled WGS sequence"/>
</dbReference>
<accession>A0A1X2IRL9</accession>
<proteinExistence type="predicted"/>
<keyword evidence="3" id="KW-1185">Reference proteome</keyword>
<dbReference type="AlphaFoldDB" id="A0A1X2IRL9"/>
<keyword evidence="1" id="KW-0812">Transmembrane</keyword>